<evidence type="ECO:0000256" key="7">
    <source>
        <dbReference type="SAM" id="Phobius"/>
    </source>
</evidence>
<protein>
    <submittedName>
        <fullName evidence="10">Uncharacterized protein LOC114843309 isoform X3</fullName>
    </submittedName>
</protein>
<dbReference type="GeneID" id="114843309"/>
<dbReference type="InterPro" id="IPR051427">
    <property type="entry name" value="Nectin/Nectin-like"/>
</dbReference>
<dbReference type="AlphaFoldDB" id="A0A9W2XCF4"/>
<evidence type="ECO:0000313" key="9">
    <source>
        <dbReference type="Proteomes" id="UP000515150"/>
    </source>
</evidence>
<reference evidence="10" key="1">
    <citation type="submission" date="2025-08" db="UniProtKB">
        <authorList>
            <consortium name="RefSeq"/>
        </authorList>
    </citation>
    <scope>IDENTIFICATION</scope>
</reference>
<dbReference type="InterPro" id="IPR013106">
    <property type="entry name" value="Ig_V-set"/>
</dbReference>
<sequence>MNPKSNHSYRILVFNPNLGLNISKSPLRDRVEISGFSLRIKNVTMTDEGTYTCRVTAYPTGVFHRTINLIVRAQSFQPSSAVIHSTVAVVLLVAVLAAIAYLTFIRCGSSVRRCAANPRSAAVDAPRREDVVYSQVKLKTPRGSASPSRHQHAGAVSQDVTYAGLVFQHQRPT</sequence>
<evidence type="ECO:0000313" key="10">
    <source>
        <dbReference type="RefSeq" id="XP_055359255.1"/>
    </source>
</evidence>
<dbReference type="Pfam" id="PF07686">
    <property type="entry name" value="V-set"/>
    <property type="match status" value="1"/>
</dbReference>
<evidence type="ECO:0000256" key="1">
    <source>
        <dbReference type="ARBA" id="ARBA00004370"/>
    </source>
</evidence>
<dbReference type="InterPro" id="IPR013783">
    <property type="entry name" value="Ig-like_fold"/>
</dbReference>
<dbReference type="GO" id="GO:0016020">
    <property type="term" value="C:membrane"/>
    <property type="evidence" value="ECO:0007669"/>
    <property type="project" value="UniProtKB-SubCell"/>
</dbReference>
<dbReference type="PANTHER" id="PTHR23277:SF108">
    <property type="entry name" value="FASCICLIN-3"/>
    <property type="match status" value="1"/>
</dbReference>
<dbReference type="GO" id="GO:0007157">
    <property type="term" value="P:heterophilic cell-cell adhesion via plasma membrane cell adhesion molecules"/>
    <property type="evidence" value="ECO:0007669"/>
    <property type="project" value="TreeGrafter"/>
</dbReference>
<accession>A0A9W2XCF4</accession>
<keyword evidence="7" id="KW-0812">Transmembrane</keyword>
<comment type="subcellular location">
    <subcellularLocation>
        <location evidence="1">Membrane</location>
    </subcellularLocation>
</comment>
<evidence type="ECO:0000256" key="3">
    <source>
        <dbReference type="ARBA" id="ARBA00022737"/>
    </source>
</evidence>
<proteinExistence type="predicted"/>
<feature type="transmembrane region" description="Helical" evidence="7">
    <location>
        <begin position="81"/>
        <end position="104"/>
    </location>
</feature>
<dbReference type="GO" id="GO:0005912">
    <property type="term" value="C:adherens junction"/>
    <property type="evidence" value="ECO:0007669"/>
    <property type="project" value="TreeGrafter"/>
</dbReference>
<dbReference type="GO" id="GO:0007156">
    <property type="term" value="P:homophilic cell adhesion via plasma membrane adhesion molecules"/>
    <property type="evidence" value="ECO:0007669"/>
    <property type="project" value="TreeGrafter"/>
</dbReference>
<keyword evidence="5" id="KW-1015">Disulfide bond</keyword>
<keyword evidence="9" id="KW-1185">Reference proteome</keyword>
<gene>
    <name evidence="10" type="primary">LOC114843309</name>
</gene>
<feature type="domain" description="Immunoglobulin V-set" evidence="8">
    <location>
        <begin position="6"/>
        <end position="71"/>
    </location>
</feature>
<keyword evidence="7" id="KW-1133">Transmembrane helix</keyword>
<evidence type="ECO:0000259" key="8">
    <source>
        <dbReference type="Pfam" id="PF07686"/>
    </source>
</evidence>
<keyword evidence="6" id="KW-0325">Glycoprotein</keyword>
<keyword evidence="2" id="KW-0732">Signal</keyword>
<organism evidence="9 10">
    <name type="scientific">Betta splendens</name>
    <name type="common">Siamese fighting fish</name>
    <dbReference type="NCBI Taxonomy" id="158456"/>
    <lineage>
        <taxon>Eukaryota</taxon>
        <taxon>Metazoa</taxon>
        <taxon>Chordata</taxon>
        <taxon>Craniata</taxon>
        <taxon>Vertebrata</taxon>
        <taxon>Euteleostomi</taxon>
        <taxon>Actinopterygii</taxon>
        <taxon>Neopterygii</taxon>
        <taxon>Teleostei</taxon>
        <taxon>Neoteleostei</taxon>
        <taxon>Acanthomorphata</taxon>
        <taxon>Anabantaria</taxon>
        <taxon>Anabantiformes</taxon>
        <taxon>Anabantoidei</taxon>
        <taxon>Osphronemidae</taxon>
        <taxon>Betta</taxon>
    </lineage>
</organism>
<evidence type="ECO:0000256" key="2">
    <source>
        <dbReference type="ARBA" id="ARBA00022729"/>
    </source>
</evidence>
<evidence type="ECO:0000256" key="5">
    <source>
        <dbReference type="ARBA" id="ARBA00023157"/>
    </source>
</evidence>
<dbReference type="Gene3D" id="2.60.40.10">
    <property type="entry name" value="Immunoglobulins"/>
    <property type="match status" value="1"/>
</dbReference>
<keyword evidence="4 7" id="KW-0472">Membrane</keyword>
<keyword evidence="3" id="KW-0677">Repeat</keyword>
<dbReference type="PANTHER" id="PTHR23277">
    <property type="entry name" value="NECTIN-RELATED"/>
    <property type="match status" value="1"/>
</dbReference>
<dbReference type="Proteomes" id="UP000515150">
    <property type="component" value="Chromosome 16"/>
</dbReference>
<dbReference type="SUPFAM" id="SSF48726">
    <property type="entry name" value="Immunoglobulin"/>
    <property type="match status" value="1"/>
</dbReference>
<evidence type="ECO:0000256" key="6">
    <source>
        <dbReference type="ARBA" id="ARBA00023180"/>
    </source>
</evidence>
<dbReference type="InterPro" id="IPR036179">
    <property type="entry name" value="Ig-like_dom_sf"/>
</dbReference>
<evidence type="ECO:0000256" key="4">
    <source>
        <dbReference type="ARBA" id="ARBA00023136"/>
    </source>
</evidence>
<dbReference type="RefSeq" id="XP_055359255.1">
    <property type="nucleotide sequence ID" value="XM_055503280.1"/>
</dbReference>
<name>A0A9W2XCF4_BETSP</name>